<dbReference type="PANTHER" id="PTHR47245">
    <property type="entry name" value="PEPTIDYLPROLYL ISOMERASE"/>
    <property type="match status" value="1"/>
</dbReference>
<dbReference type="RefSeq" id="WP_193430786.1">
    <property type="nucleotide sequence ID" value="NZ_CBCSIP010000513.1"/>
</dbReference>
<gene>
    <name evidence="3" type="ORF">G4177_36350</name>
</gene>
<dbReference type="Pfam" id="PF00639">
    <property type="entry name" value="Rotamase"/>
    <property type="match status" value="1"/>
</dbReference>
<dbReference type="Pfam" id="PF13624">
    <property type="entry name" value="SurA_N_3"/>
    <property type="match status" value="1"/>
</dbReference>
<keyword evidence="1" id="KW-0697">Rotamase</keyword>
<comment type="caution">
    <text evidence="3">The sequence shown here is derived from an EMBL/GenBank/DDBJ whole genome shotgun (WGS) entry which is preliminary data.</text>
</comment>
<dbReference type="SUPFAM" id="SSF54534">
    <property type="entry name" value="FKBP-like"/>
    <property type="match status" value="1"/>
</dbReference>
<evidence type="ECO:0000313" key="3">
    <source>
        <dbReference type="EMBL" id="MBE4753632.1"/>
    </source>
</evidence>
<evidence type="ECO:0000313" key="4">
    <source>
        <dbReference type="Proteomes" id="UP001516472"/>
    </source>
</evidence>
<dbReference type="InterPro" id="IPR050245">
    <property type="entry name" value="PrsA_foldase"/>
</dbReference>
<dbReference type="EMBL" id="JAAIYO010000021">
    <property type="protein sequence ID" value="MBE4753632.1"/>
    <property type="molecule type" value="Genomic_DNA"/>
</dbReference>
<dbReference type="Gene3D" id="3.10.50.40">
    <property type="match status" value="1"/>
</dbReference>
<dbReference type="SUPFAM" id="SSF109998">
    <property type="entry name" value="Triger factor/SurA peptide-binding domain-like"/>
    <property type="match status" value="1"/>
</dbReference>
<dbReference type="PANTHER" id="PTHR47245:SF2">
    <property type="entry name" value="PEPTIDYL-PROLYL CIS-TRANS ISOMERASE HP_0175-RELATED"/>
    <property type="match status" value="1"/>
</dbReference>
<reference evidence="3 4" key="1">
    <citation type="submission" date="2020-02" db="EMBL/GenBank/DDBJ databases">
        <authorList>
            <person name="Babadi Z.K."/>
            <person name="Risdian C."/>
            <person name="Ebrahimipour G.H."/>
            <person name="Wink J."/>
        </authorList>
    </citation>
    <scope>NUCLEOTIDE SEQUENCE [LARGE SCALE GENOMIC DNA]</scope>
    <source>
        <strain evidence="3 4">ZKHCc1 1396</strain>
    </source>
</reference>
<dbReference type="PROSITE" id="PS50198">
    <property type="entry name" value="PPIC_PPIASE_2"/>
    <property type="match status" value="1"/>
</dbReference>
<evidence type="ECO:0000259" key="2">
    <source>
        <dbReference type="PROSITE" id="PS50198"/>
    </source>
</evidence>
<name>A0ABR9Q0D1_9BACT</name>
<keyword evidence="1 3" id="KW-0413">Isomerase</keyword>
<dbReference type="PROSITE" id="PS51257">
    <property type="entry name" value="PROKAR_LIPOPROTEIN"/>
    <property type="match status" value="1"/>
</dbReference>
<organism evidence="3 4">
    <name type="scientific">Corallococcus soli</name>
    <dbReference type="NCBI Taxonomy" id="2710757"/>
    <lineage>
        <taxon>Bacteria</taxon>
        <taxon>Pseudomonadati</taxon>
        <taxon>Myxococcota</taxon>
        <taxon>Myxococcia</taxon>
        <taxon>Myxococcales</taxon>
        <taxon>Cystobacterineae</taxon>
        <taxon>Myxococcaceae</taxon>
        <taxon>Corallococcus</taxon>
    </lineage>
</organism>
<dbReference type="Gene3D" id="1.10.8.1040">
    <property type="match status" value="1"/>
</dbReference>
<accession>A0ABR9Q0D1</accession>
<proteinExistence type="predicted"/>
<dbReference type="GO" id="GO:0016853">
    <property type="term" value="F:isomerase activity"/>
    <property type="evidence" value="ECO:0007669"/>
    <property type="project" value="UniProtKB-KW"/>
</dbReference>
<feature type="domain" description="PpiC" evidence="2">
    <location>
        <begin position="143"/>
        <end position="252"/>
    </location>
</feature>
<protein>
    <submittedName>
        <fullName evidence="3">Peptidylprolyl isomerase</fullName>
    </submittedName>
</protein>
<dbReference type="InterPro" id="IPR000297">
    <property type="entry name" value="PPIase_PpiC"/>
</dbReference>
<sequence length="322" mass="34899">MVWNFRWVGMAVVGLSLGVSGCGKEKSAATPSVEGPVVAHVGDAKITQAELEAKLAEQPAFVRARYDTPEKKKEFLDNLVRFELLVQEARRRGLESDPEVRSMLEKVMVQHLVKAQTEAVDAAVSDADARAYYDAHLSEFVKPERVRVSQLLLKAPKGSPERQKALTQAVKLAAEAQRGGDVLRAFDTAVRAHSQDTATQAQGGDLGFRTREELTVAGGEALAESAWGLKTVGQLTAPIESDAGVHLLMLQARQLGNEQTFEQAKPRILQRLGAERRAKALDTLVEKLRAQTKVEVDEGVLAKVNPEAGVKPAADQAGAQPR</sequence>
<keyword evidence="4" id="KW-1185">Reference proteome</keyword>
<evidence type="ECO:0000256" key="1">
    <source>
        <dbReference type="PROSITE-ProRule" id="PRU00278"/>
    </source>
</evidence>
<dbReference type="InterPro" id="IPR027304">
    <property type="entry name" value="Trigger_fact/SurA_dom_sf"/>
</dbReference>
<dbReference type="InterPro" id="IPR046357">
    <property type="entry name" value="PPIase_dom_sf"/>
</dbReference>
<dbReference type="Proteomes" id="UP001516472">
    <property type="component" value="Unassembled WGS sequence"/>
</dbReference>